<proteinExistence type="inferred from homology"/>
<evidence type="ECO:0000256" key="7">
    <source>
        <dbReference type="ARBA" id="ARBA00023284"/>
    </source>
</evidence>
<comment type="subcellular location">
    <subcellularLocation>
        <location evidence="1">Periplasm</location>
    </subcellularLocation>
</comment>
<gene>
    <name evidence="9" type="ORF">MNBD_GAMMA21-2242</name>
</gene>
<sequence length="213" mass="24258">MLKHFILSFASLVLVAIALPANAADFDEGIEYQLVTPPVRTENESKIEVVELFWYGCPHCYKFEPTFDAWKKKQSSNINVIRIPAVFGNRRAWELHARAYYAAELLGVLDKIHGPLFKAIHQDKQKLFTQEALADFFEKQGVNKSDFVDTLYSFGVNMKLNRAIDLTKRYGIDGVPTIIINGRYRTHASLTNGQAGMIRVMDFLINKESQAKK</sequence>
<dbReference type="SUPFAM" id="SSF52833">
    <property type="entry name" value="Thioredoxin-like"/>
    <property type="match status" value="1"/>
</dbReference>
<dbReference type="EMBL" id="UOFR01000036">
    <property type="protein sequence ID" value="VAW96074.1"/>
    <property type="molecule type" value="Genomic_DNA"/>
</dbReference>
<dbReference type="GO" id="GO:0042597">
    <property type="term" value="C:periplasmic space"/>
    <property type="evidence" value="ECO:0007669"/>
    <property type="project" value="UniProtKB-SubCell"/>
</dbReference>
<dbReference type="InterPro" id="IPR036249">
    <property type="entry name" value="Thioredoxin-like_sf"/>
</dbReference>
<dbReference type="CDD" id="cd03019">
    <property type="entry name" value="DsbA_DsbA"/>
    <property type="match status" value="1"/>
</dbReference>
<accession>A0A3B1AQ35</accession>
<evidence type="ECO:0000256" key="6">
    <source>
        <dbReference type="ARBA" id="ARBA00023157"/>
    </source>
</evidence>
<evidence type="ECO:0000313" key="9">
    <source>
        <dbReference type="EMBL" id="VAW96074.1"/>
    </source>
</evidence>
<comment type="similarity">
    <text evidence="2">Belongs to the thioredoxin family. DsbA subfamily.</text>
</comment>
<name>A0A3B1AQ35_9ZZZZ</name>
<evidence type="ECO:0000256" key="4">
    <source>
        <dbReference type="ARBA" id="ARBA00022729"/>
    </source>
</evidence>
<dbReference type="PROSITE" id="PS51352">
    <property type="entry name" value="THIOREDOXIN_2"/>
    <property type="match status" value="1"/>
</dbReference>
<keyword evidence="5" id="KW-0574">Periplasm</keyword>
<dbReference type="InterPro" id="IPR050824">
    <property type="entry name" value="Thiol_disulfide_DsbA"/>
</dbReference>
<dbReference type="PROSITE" id="PS00194">
    <property type="entry name" value="THIOREDOXIN_1"/>
    <property type="match status" value="1"/>
</dbReference>
<organism evidence="9">
    <name type="scientific">hydrothermal vent metagenome</name>
    <dbReference type="NCBI Taxonomy" id="652676"/>
    <lineage>
        <taxon>unclassified sequences</taxon>
        <taxon>metagenomes</taxon>
        <taxon>ecological metagenomes</taxon>
    </lineage>
</organism>
<dbReference type="PANTHER" id="PTHR35891">
    <property type="entry name" value="THIOL:DISULFIDE INTERCHANGE PROTEIN DSBA"/>
    <property type="match status" value="1"/>
</dbReference>
<keyword evidence="4" id="KW-0732">Signal</keyword>
<dbReference type="InterPro" id="IPR013766">
    <property type="entry name" value="Thioredoxin_domain"/>
</dbReference>
<reference evidence="9" key="1">
    <citation type="submission" date="2018-06" db="EMBL/GenBank/DDBJ databases">
        <authorList>
            <person name="Zhirakovskaya E."/>
        </authorList>
    </citation>
    <scope>NUCLEOTIDE SEQUENCE</scope>
</reference>
<evidence type="ECO:0000256" key="2">
    <source>
        <dbReference type="ARBA" id="ARBA00005791"/>
    </source>
</evidence>
<dbReference type="AlphaFoldDB" id="A0A3B1AQ35"/>
<dbReference type="Pfam" id="PF01323">
    <property type="entry name" value="DSBA"/>
    <property type="match status" value="1"/>
</dbReference>
<dbReference type="InterPro" id="IPR001853">
    <property type="entry name" value="DSBA-like_thioredoxin_dom"/>
</dbReference>
<protein>
    <recommendedName>
        <fullName evidence="3">Thiol:disulfide interchange protein DsbA</fullName>
    </recommendedName>
</protein>
<keyword evidence="7" id="KW-0676">Redox-active center</keyword>
<dbReference type="PANTHER" id="PTHR35891:SF2">
    <property type="entry name" value="THIOL:DISULFIDE INTERCHANGE PROTEIN DSBA"/>
    <property type="match status" value="1"/>
</dbReference>
<evidence type="ECO:0000256" key="3">
    <source>
        <dbReference type="ARBA" id="ARBA00013831"/>
    </source>
</evidence>
<dbReference type="InterPro" id="IPR017937">
    <property type="entry name" value="Thioredoxin_CS"/>
</dbReference>
<dbReference type="GO" id="GO:0016491">
    <property type="term" value="F:oxidoreductase activity"/>
    <property type="evidence" value="ECO:0007669"/>
    <property type="project" value="InterPro"/>
</dbReference>
<evidence type="ECO:0000256" key="1">
    <source>
        <dbReference type="ARBA" id="ARBA00004418"/>
    </source>
</evidence>
<dbReference type="InterPro" id="IPR023205">
    <property type="entry name" value="DsbA/DsbL"/>
</dbReference>
<evidence type="ECO:0000256" key="5">
    <source>
        <dbReference type="ARBA" id="ARBA00022764"/>
    </source>
</evidence>
<dbReference type="Gene3D" id="3.40.30.10">
    <property type="entry name" value="Glutaredoxin"/>
    <property type="match status" value="1"/>
</dbReference>
<feature type="domain" description="Thioredoxin" evidence="8">
    <location>
        <begin position="15"/>
        <end position="206"/>
    </location>
</feature>
<keyword evidence="6" id="KW-1015">Disulfide bond</keyword>
<evidence type="ECO:0000259" key="8">
    <source>
        <dbReference type="PROSITE" id="PS51352"/>
    </source>
</evidence>
<dbReference type="PIRSF" id="PIRSF001488">
    <property type="entry name" value="Tdi_protein"/>
    <property type="match status" value="1"/>
</dbReference>